<name>A0A2H1FH00_9ARCH</name>
<reference evidence="3" key="1">
    <citation type="submission" date="2017-03" db="EMBL/GenBank/DDBJ databases">
        <authorList>
            <person name="Herbold C."/>
        </authorList>
    </citation>
    <scope>NUCLEOTIDE SEQUENCE [LARGE SCALE GENOMIC DNA]</scope>
</reference>
<sequence>MGENYTMLKYGNKKSDLMQFSKKTAFFIVAFIPLWIIVIVNYALTKGSNANWYLIVGSSAFIVAVWIGVSSYLEKLRNDSEGSQTFKIVQKANITHDVIFYVLGYIPSILLTNFHLKEIITFAIVISIVYILYIKTNMMHINPILALMKYNMYKVTDDHDNTVVLLSKLNVKTGIDVSCNEITDNINIVLDSDG</sequence>
<dbReference type="EMBL" id="LT841358">
    <property type="protein sequence ID" value="SMH72014.1"/>
    <property type="molecule type" value="Genomic_DNA"/>
</dbReference>
<dbReference type="AlphaFoldDB" id="A0A2H1FH00"/>
<keyword evidence="3" id="KW-1185">Reference proteome</keyword>
<accession>A0A2H1FH00</accession>
<keyword evidence="1" id="KW-1133">Transmembrane helix</keyword>
<feature type="transmembrane region" description="Helical" evidence="1">
    <location>
        <begin position="50"/>
        <end position="73"/>
    </location>
</feature>
<dbReference type="Proteomes" id="UP000230607">
    <property type="component" value="Chromosome 1"/>
</dbReference>
<feature type="transmembrane region" description="Helical" evidence="1">
    <location>
        <begin position="24"/>
        <end position="44"/>
    </location>
</feature>
<evidence type="ECO:0000256" key="1">
    <source>
        <dbReference type="SAM" id="Phobius"/>
    </source>
</evidence>
<keyword evidence="1" id="KW-0812">Transmembrane</keyword>
<keyword evidence="1" id="KW-0472">Membrane</keyword>
<proteinExistence type="predicted"/>
<evidence type="ECO:0000313" key="3">
    <source>
        <dbReference type="Proteomes" id="UP000230607"/>
    </source>
</evidence>
<protein>
    <submittedName>
        <fullName evidence="2">Uncharacterized protein</fullName>
    </submittedName>
</protein>
<organism evidence="2 3">
    <name type="scientific">Candidatus Nitrosotalea okcheonensis</name>
    <dbReference type="NCBI Taxonomy" id="1903276"/>
    <lineage>
        <taxon>Archaea</taxon>
        <taxon>Nitrososphaerota</taxon>
        <taxon>Nitrososphaeria</taxon>
        <taxon>Nitrosotaleales</taxon>
        <taxon>Nitrosotaleaceae</taxon>
        <taxon>Nitrosotalea</taxon>
    </lineage>
</organism>
<gene>
    <name evidence="2" type="ORF">NCS_11826</name>
</gene>
<feature type="transmembrane region" description="Helical" evidence="1">
    <location>
        <begin position="94"/>
        <end position="113"/>
    </location>
</feature>
<evidence type="ECO:0000313" key="2">
    <source>
        <dbReference type="EMBL" id="SMH72014.1"/>
    </source>
</evidence>
<feature type="transmembrane region" description="Helical" evidence="1">
    <location>
        <begin position="119"/>
        <end position="136"/>
    </location>
</feature>